<evidence type="ECO:0000256" key="2">
    <source>
        <dbReference type="ARBA" id="ARBA00023125"/>
    </source>
</evidence>
<evidence type="ECO:0000256" key="1">
    <source>
        <dbReference type="ARBA" id="ARBA00023015"/>
    </source>
</evidence>
<organism evidence="6 7">
    <name type="scientific">Shewanella inventionis</name>
    <dbReference type="NCBI Taxonomy" id="1738770"/>
    <lineage>
        <taxon>Bacteria</taxon>
        <taxon>Pseudomonadati</taxon>
        <taxon>Pseudomonadota</taxon>
        <taxon>Gammaproteobacteria</taxon>
        <taxon>Alteromonadales</taxon>
        <taxon>Shewanellaceae</taxon>
        <taxon>Shewanella</taxon>
    </lineage>
</organism>
<dbReference type="InterPro" id="IPR009057">
    <property type="entry name" value="Homeodomain-like_sf"/>
</dbReference>
<dbReference type="SUPFAM" id="SSF48498">
    <property type="entry name" value="Tetracyclin repressor-like, C-terminal domain"/>
    <property type="match status" value="1"/>
</dbReference>
<keyword evidence="7" id="KW-1185">Reference proteome</keyword>
<dbReference type="InterPro" id="IPR011075">
    <property type="entry name" value="TetR_C"/>
</dbReference>
<dbReference type="InterPro" id="IPR001647">
    <property type="entry name" value="HTH_TetR"/>
</dbReference>
<dbReference type="PANTHER" id="PTHR47506">
    <property type="entry name" value="TRANSCRIPTIONAL REGULATORY PROTEIN"/>
    <property type="match status" value="1"/>
</dbReference>
<reference evidence="7" key="1">
    <citation type="journal article" date="2019" name="Int. J. Syst. Evol. Microbiol.">
        <title>The Global Catalogue of Microorganisms (GCM) 10K type strain sequencing project: providing services to taxonomists for standard genome sequencing and annotation.</title>
        <authorList>
            <consortium name="The Broad Institute Genomics Platform"/>
            <consortium name="The Broad Institute Genome Sequencing Center for Infectious Disease"/>
            <person name="Wu L."/>
            <person name="Ma J."/>
        </authorList>
    </citation>
    <scope>NUCLEOTIDE SEQUENCE [LARGE SCALE GENOMIC DNA]</scope>
    <source>
        <strain evidence="7">CGMCC 1.15339</strain>
    </source>
</reference>
<comment type="caution">
    <text evidence="6">The sequence shown here is derived from an EMBL/GenBank/DDBJ whole genome shotgun (WGS) entry which is preliminary data.</text>
</comment>
<protein>
    <submittedName>
        <fullName evidence="6">TetR family transcriptional regulator</fullName>
    </submittedName>
</protein>
<gene>
    <name evidence="6" type="ORF">GCM10011607_17530</name>
</gene>
<dbReference type="Proteomes" id="UP000617555">
    <property type="component" value="Unassembled WGS sequence"/>
</dbReference>
<evidence type="ECO:0000313" key="6">
    <source>
        <dbReference type="EMBL" id="GGB57461.1"/>
    </source>
</evidence>
<evidence type="ECO:0000256" key="4">
    <source>
        <dbReference type="PROSITE-ProRule" id="PRU00335"/>
    </source>
</evidence>
<evidence type="ECO:0000259" key="5">
    <source>
        <dbReference type="PROSITE" id="PS50977"/>
    </source>
</evidence>
<evidence type="ECO:0000256" key="3">
    <source>
        <dbReference type="ARBA" id="ARBA00023163"/>
    </source>
</evidence>
<proteinExistence type="predicted"/>
<dbReference type="SUPFAM" id="SSF46689">
    <property type="entry name" value="Homeodomain-like"/>
    <property type="match status" value="1"/>
</dbReference>
<dbReference type="PANTHER" id="PTHR47506:SF6">
    <property type="entry name" value="HTH-TYPE TRANSCRIPTIONAL REPRESSOR NEMR"/>
    <property type="match status" value="1"/>
</dbReference>
<dbReference type="PRINTS" id="PR00455">
    <property type="entry name" value="HTHTETR"/>
</dbReference>
<dbReference type="Pfam" id="PF00440">
    <property type="entry name" value="TetR_N"/>
    <property type="match status" value="1"/>
</dbReference>
<keyword evidence="2 4" id="KW-0238">DNA-binding</keyword>
<dbReference type="PROSITE" id="PS50977">
    <property type="entry name" value="HTH_TETR_2"/>
    <property type="match status" value="1"/>
</dbReference>
<dbReference type="RefSeq" id="WP_188738979.1">
    <property type="nucleotide sequence ID" value="NZ_BMII01000013.1"/>
</dbReference>
<dbReference type="InterPro" id="IPR036271">
    <property type="entry name" value="Tet_transcr_reg_TetR-rel_C_sf"/>
</dbReference>
<dbReference type="EMBL" id="BMII01000013">
    <property type="protein sequence ID" value="GGB57461.1"/>
    <property type="molecule type" value="Genomic_DNA"/>
</dbReference>
<sequence>MLSINWKQIDDWSIFVYRSAKLGELMNKNTTSKQSICAVGEKLFALHGYSAVGIKLILDEVGIPKGSFYHYFASKEAFAAEVAQYYFDQRIAPIAMDLNANFKTNVTVVLSGYHQLIDFLFSDSQPRGCLLGNLMVEVNPQMTLLHQTLNQLFDQWLSLFNALIEQGQQQGFIKKDMSASVLSNIFWSNWQGTMLRCQIKADKTAAKRSIVQCMQLITR</sequence>
<dbReference type="Gene3D" id="1.10.357.10">
    <property type="entry name" value="Tetracycline Repressor, domain 2"/>
    <property type="match status" value="1"/>
</dbReference>
<evidence type="ECO:0000313" key="7">
    <source>
        <dbReference type="Proteomes" id="UP000617555"/>
    </source>
</evidence>
<feature type="DNA-binding region" description="H-T-H motif" evidence="4">
    <location>
        <begin position="53"/>
        <end position="72"/>
    </location>
</feature>
<name>A0ABQ1J1I6_9GAMM</name>
<dbReference type="Pfam" id="PF16925">
    <property type="entry name" value="TetR_C_13"/>
    <property type="match status" value="1"/>
</dbReference>
<keyword evidence="3" id="KW-0804">Transcription</keyword>
<accession>A0ABQ1J1I6</accession>
<keyword evidence="1" id="KW-0805">Transcription regulation</keyword>
<feature type="domain" description="HTH tetR-type" evidence="5">
    <location>
        <begin position="30"/>
        <end position="90"/>
    </location>
</feature>